<dbReference type="AlphaFoldDB" id="A0A8H6RA79"/>
<sequence>MSLKPCCATGSLHTGTPTGRIEKVQGLDCYIADAPNGNPKGVIVIIPDAFGWTLPNNRILADDYAKNGFQVYLPEFMQGIAIPLDLLVSMKALQETGFWAQIDKVRHLAYMMWHFLPFMLYNRPAVAGPRVYDFIKALKKNEAKDLPLGTAGFCWGGYFVTQLCHNRIKADDGNRLTDCGFVAHPSFLTFPKDIEGIELPYSCAAAQGAQGSKGGDPQMPPEAAKQTEEILKAKTAKMKDQGIEHEFIMYEGASHGFAVRADEDDKEEAARGKKAEEQAVQWFSRWFANPPPIL</sequence>
<dbReference type="EMBL" id="JABCIY010000229">
    <property type="protein sequence ID" value="KAF7187391.1"/>
    <property type="molecule type" value="Genomic_DNA"/>
</dbReference>
<accession>A0A8H6RA79</accession>
<proteinExistence type="predicted"/>
<reference evidence="2" key="1">
    <citation type="submission" date="2020-04" db="EMBL/GenBank/DDBJ databases">
        <title>Draft genome resource of the tomato pathogen Pseudocercospora fuligena.</title>
        <authorList>
            <person name="Zaccaron A."/>
        </authorList>
    </citation>
    <scope>NUCLEOTIDE SEQUENCE</scope>
    <source>
        <strain evidence="2">PF001</strain>
    </source>
</reference>
<feature type="domain" description="Dienelactone hydrolase" evidence="1">
    <location>
        <begin position="29"/>
        <end position="285"/>
    </location>
</feature>
<dbReference type="Gene3D" id="3.40.50.1820">
    <property type="entry name" value="alpha/beta hydrolase"/>
    <property type="match status" value="1"/>
</dbReference>
<dbReference type="Pfam" id="PF01738">
    <property type="entry name" value="DLH"/>
    <property type="match status" value="1"/>
</dbReference>
<evidence type="ECO:0000313" key="3">
    <source>
        <dbReference type="Proteomes" id="UP000660729"/>
    </source>
</evidence>
<keyword evidence="2" id="KW-0378">Hydrolase</keyword>
<dbReference type="GO" id="GO:0016787">
    <property type="term" value="F:hydrolase activity"/>
    <property type="evidence" value="ECO:0007669"/>
    <property type="project" value="UniProtKB-KW"/>
</dbReference>
<name>A0A8H6RA79_9PEZI</name>
<dbReference type="InterPro" id="IPR029058">
    <property type="entry name" value="AB_hydrolase_fold"/>
</dbReference>
<dbReference type="Proteomes" id="UP000660729">
    <property type="component" value="Unassembled WGS sequence"/>
</dbReference>
<gene>
    <name evidence="2" type="ORF">HII31_11280</name>
</gene>
<protein>
    <submittedName>
        <fullName evidence="2">Hydrolase tropI</fullName>
    </submittedName>
</protein>
<dbReference type="InterPro" id="IPR002925">
    <property type="entry name" value="Dienelactn_hydro"/>
</dbReference>
<evidence type="ECO:0000259" key="1">
    <source>
        <dbReference type="Pfam" id="PF01738"/>
    </source>
</evidence>
<organism evidence="2 3">
    <name type="scientific">Pseudocercospora fuligena</name>
    <dbReference type="NCBI Taxonomy" id="685502"/>
    <lineage>
        <taxon>Eukaryota</taxon>
        <taxon>Fungi</taxon>
        <taxon>Dikarya</taxon>
        <taxon>Ascomycota</taxon>
        <taxon>Pezizomycotina</taxon>
        <taxon>Dothideomycetes</taxon>
        <taxon>Dothideomycetidae</taxon>
        <taxon>Mycosphaerellales</taxon>
        <taxon>Mycosphaerellaceae</taxon>
        <taxon>Pseudocercospora</taxon>
    </lineage>
</organism>
<evidence type="ECO:0000313" key="2">
    <source>
        <dbReference type="EMBL" id="KAF7187391.1"/>
    </source>
</evidence>
<dbReference type="PANTHER" id="PTHR17630">
    <property type="entry name" value="DIENELACTONE HYDROLASE"/>
    <property type="match status" value="1"/>
</dbReference>
<dbReference type="PANTHER" id="PTHR17630:SF105">
    <property type="entry name" value="DIENELACTONE HYDROLASE FAMILY PROTEIN (AFU_ORTHOLOGUE AFUA_4G08790)"/>
    <property type="match status" value="1"/>
</dbReference>
<keyword evidence="3" id="KW-1185">Reference proteome</keyword>
<comment type="caution">
    <text evidence="2">The sequence shown here is derived from an EMBL/GenBank/DDBJ whole genome shotgun (WGS) entry which is preliminary data.</text>
</comment>
<dbReference type="OrthoDB" id="17560at2759"/>
<dbReference type="SUPFAM" id="SSF53474">
    <property type="entry name" value="alpha/beta-Hydrolases"/>
    <property type="match status" value="1"/>
</dbReference>